<reference evidence="1" key="1">
    <citation type="submission" date="2023-06" db="EMBL/GenBank/DDBJ databases">
        <authorList>
            <person name="Kurt Z."/>
        </authorList>
    </citation>
    <scope>NUCLEOTIDE SEQUENCE</scope>
</reference>
<accession>A0AA86TRJ2</accession>
<proteinExistence type="predicted"/>
<dbReference type="EMBL" id="CATOUU010000302">
    <property type="protein sequence ID" value="CAI9924042.1"/>
    <property type="molecule type" value="Genomic_DNA"/>
</dbReference>
<dbReference type="Proteomes" id="UP001642409">
    <property type="component" value="Unassembled WGS sequence"/>
</dbReference>
<gene>
    <name evidence="1" type="ORF">HINF_LOCUS11687</name>
    <name evidence="2" type="ORF">HINF_LOCUS29055</name>
</gene>
<sequence length="430" mass="50768">MKKKYICRSIAFGCLLLIFSPLLLTLYLLWAITIFPIQQIITLCIANKHGKESSVKQFPNSNIQSQNLIHQQIQLENMMFTCKLGDLDLYMSISSSSLCLVTKSRICIDQRPIQFNILPKYVINYFIDVNFHKLLQHTTQFKWVQSFPGYLNHAVLFNNRYYFTYFDFLYVFDNQQVVQLCQIPLFHHSFRNSWAHVHPSSQIVIYKNNLYVHNSSKQLYVLQIFKNNQYKLKLFRSNQKNRTYYQFNSSIFCVHQNSVCILLNNFKLQVLLRGQQMIVLFCGGGVLIVQCQNALSSVLVINMLDKEVEPVVDQNIVYYLQNDIQQLLCIGLTGVELKKTILNALLGPEFQQRVYQQQQNQINYQMKMEERIYNQKAIYRYKKIVLENKLEKVHGRVQKEYEKIQLRIVELIKIQQHIVAGFTQFCDTDQ</sequence>
<protein>
    <submittedName>
        <fullName evidence="2">Hypothetical_protein</fullName>
    </submittedName>
</protein>
<dbReference type="AlphaFoldDB" id="A0AA86TRJ2"/>
<organism evidence="1">
    <name type="scientific">Hexamita inflata</name>
    <dbReference type="NCBI Taxonomy" id="28002"/>
    <lineage>
        <taxon>Eukaryota</taxon>
        <taxon>Metamonada</taxon>
        <taxon>Diplomonadida</taxon>
        <taxon>Hexamitidae</taxon>
        <taxon>Hexamitinae</taxon>
        <taxon>Hexamita</taxon>
    </lineage>
</organism>
<reference evidence="2 3" key="2">
    <citation type="submission" date="2024-07" db="EMBL/GenBank/DDBJ databases">
        <authorList>
            <person name="Akdeniz Z."/>
        </authorList>
    </citation>
    <scope>NUCLEOTIDE SEQUENCE [LARGE SCALE GENOMIC DNA]</scope>
</reference>
<evidence type="ECO:0000313" key="3">
    <source>
        <dbReference type="Proteomes" id="UP001642409"/>
    </source>
</evidence>
<evidence type="ECO:0000313" key="1">
    <source>
        <dbReference type="EMBL" id="CAI9924042.1"/>
    </source>
</evidence>
<dbReference type="EMBL" id="CAXDID020000093">
    <property type="protein sequence ID" value="CAL6023279.1"/>
    <property type="molecule type" value="Genomic_DNA"/>
</dbReference>
<comment type="caution">
    <text evidence="1">The sequence shown here is derived from an EMBL/GenBank/DDBJ whole genome shotgun (WGS) entry which is preliminary data.</text>
</comment>
<evidence type="ECO:0000313" key="2">
    <source>
        <dbReference type="EMBL" id="CAL6023279.1"/>
    </source>
</evidence>
<name>A0AA86TRJ2_9EUKA</name>
<keyword evidence="3" id="KW-1185">Reference proteome</keyword>